<dbReference type="GO" id="GO:0006310">
    <property type="term" value="P:DNA recombination"/>
    <property type="evidence" value="ECO:0007669"/>
    <property type="project" value="UniProtKB-KW"/>
</dbReference>
<dbReference type="PANTHER" id="PTHR34605:SF3">
    <property type="entry name" value="P CELL-TYPE AGGLUTINATION PROTEIN MAP4-LIKE-RELATED"/>
    <property type="match status" value="1"/>
</dbReference>
<dbReference type="InterPro" id="IPR010998">
    <property type="entry name" value="Integrase_recombinase_N"/>
</dbReference>
<proteinExistence type="predicted"/>
<sequence length="599" mass="65050">MNERGPISEAVQCEAATASGSRCRKLVTAPQTHCRDHRDVASAPPPRDAFADAVAAALRADPGVSSPRSMITSPNVTSPSEATMVDVTGSEGWRAWLGEHLAAEADTLSAAELEQLGTHGEQLVDAVLAESTVNAYREHFAGFKQWCARIGADALPASPQVVAAYLVTIAHQGTTSTTGDRGASDAEPGRLAPSTLALVATAIGTVHRNHGHTDPTAHPRVRALIGGYSRQHARATQQAHGITLEELGLMAVRCELPPPEQLRDATLLALATHPLVETTANQLSRLRWDHVQLPDEPGLPARLHLGGRIGTVWIPPEDTPAICPVRHLVRWHAQCAGEGPVFPSPRDADRPTSRQGLTQRVDQLLDRAGVAASARLGELARLSVTDRQLLLEHLNAPTLRQIRDLAVLSVMWWAGLRADETERLDVGDLDLDHDRGLTVRVRRSKNDPYGHGAVTPIVHQRGFIACPLERTAQWLTRYQAALGRDLVADDPAFPQLNRGVGGRLGYHGINDLVKHWAAAAGIEPGANERMSSHALRAGQTTEMLHRDLSAEEIARHQRRRDTRHVYTYYRPTNDWANNPTARLLDRVASPPPADEAVPE</sequence>
<dbReference type="SUPFAM" id="SSF56349">
    <property type="entry name" value="DNA breaking-rejoining enzymes"/>
    <property type="match status" value="2"/>
</dbReference>
<dbReference type="EMBL" id="CP036402">
    <property type="protein sequence ID" value="QBI19639.1"/>
    <property type="molecule type" value="Genomic_DNA"/>
</dbReference>
<dbReference type="RefSeq" id="WP_131154636.1">
    <property type="nucleotide sequence ID" value="NZ_CP036402.1"/>
</dbReference>
<dbReference type="PANTHER" id="PTHR34605">
    <property type="entry name" value="PHAGE_INTEGRASE DOMAIN-CONTAINING PROTEIN"/>
    <property type="match status" value="1"/>
</dbReference>
<dbReference type="Pfam" id="PF00589">
    <property type="entry name" value="Phage_integrase"/>
    <property type="match status" value="1"/>
</dbReference>
<organism evidence="5 6">
    <name type="scientific">Egibacter rhizosphaerae</name>
    <dbReference type="NCBI Taxonomy" id="1670831"/>
    <lineage>
        <taxon>Bacteria</taxon>
        <taxon>Bacillati</taxon>
        <taxon>Actinomycetota</taxon>
        <taxon>Nitriliruptoria</taxon>
        <taxon>Egibacterales</taxon>
        <taxon>Egibacteraceae</taxon>
        <taxon>Egibacter</taxon>
    </lineage>
</organism>
<dbReference type="Proteomes" id="UP000291469">
    <property type="component" value="Chromosome"/>
</dbReference>
<dbReference type="GO" id="GO:0015074">
    <property type="term" value="P:DNA integration"/>
    <property type="evidence" value="ECO:0007669"/>
    <property type="project" value="InterPro"/>
</dbReference>
<evidence type="ECO:0000256" key="3">
    <source>
        <dbReference type="SAM" id="MobiDB-lite"/>
    </source>
</evidence>
<dbReference type="Gene3D" id="1.10.443.10">
    <property type="entry name" value="Intergrase catalytic core"/>
    <property type="match status" value="1"/>
</dbReference>
<dbReference type="InterPro" id="IPR002104">
    <property type="entry name" value="Integrase_catalytic"/>
</dbReference>
<dbReference type="OrthoDB" id="9815875at2"/>
<dbReference type="InterPro" id="IPR013762">
    <property type="entry name" value="Integrase-like_cat_sf"/>
</dbReference>
<accession>A0A411YEJ8</accession>
<feature type="region of interest" description="Disordered" evidence="3">
    <location>
        <begin position="63"/>
        <end position="82"/>
    </location>
</feature>
<keyword evidence="2" id="KW-0233">DNA recombination</keyword>
<dbReference type="SUPFAM" id="SSF47823">
    <property type="entry name" value="lambda integrase-like, N-terminal domain"/>
    <property type="match status" value="1"/>
</dbReference>
<dbReference type="KEGG" id="erz:ER308_08800"/>
<dbReference type="InterPro" id="IPR011010">
    <property type="entry name" value="DNA_brk_join_enz"/>
</dbReference>
<dbReference type="AlphaFoldDB" id="A0A411YEJ8"/>
<protein>
    <recommendedName>
        <fullName evidence="4">Tyr recombinase domain-containing protein</fullName>
    </recommendedName>
</protein>
<evidence type="ECO:0000256" key="1">
    <source>
        <dbReference type="ARBA" id="ARBA00023125"/>
    </source>
</evidence>
<dbReference type="Gene3D" id="1.10.150.130">
    <property type="match status" value="1"/>
</dbReference>
<dbReference type="InterPro" id="IPR052925">
    <property type="entry name" value="Phage_Integrase-like_Recomb"/>
</dbReference>
<evidence type="ECO:0000256" key="2">
    <source>
        <dbReference type="ARBA" id="ARBA00023172"/>
    </source>
</evidence>
<keyword evidence="1" id="KW-0238">DNA-binding</keyword>
<feature type="compositionally biased region" description="Polar residues" evidence="3">
    <location>
        <begin position="66"/>
        <end position="81"/>
    </location>
</feature>
<reference evidence="5 6" key="1">
    <citation type="submission" date="2019-01" db="EMBL/GenBank/DDBJ databases">
        <title>Egibacter rhizosphaerae EGI 80759T.</title>
        <authorList>
            <person name="Chen D.-D."/>
            <person name="Tian Y."/>
            <person name="Jiao J.-Y."/>
            <person name="Zhang X.-T."/>
            <person name="Zhang Y.-G."/>
            <person name="Zhang Y."/>
            <person name="Xiao M."/>
            <person name="Shu W.-S."/>
            <person name="Li W.-J."/>
        </authorList>
    </citation>
    <scope>NUCLEOTIDE SEQUENCE [LARGE SCALE GENOMIC DNA]</scope>
    <source>
        <strain evidence="5 6">EGI 80759</strain>
    </source>
</reference>
<dbReference type="PROSITE" id="PS51898">
    <property type="entry name" value="TYR_RECOMBINASE"/>
    <property type="match status" value="1"/>
</dbReference>
<keyword evidence="6" id="KW-1185">Reference proteome</keyword>
<gene>
    <name evidence="5" type="ORF">ER308_08800</name>
</gene>
<dbReference type="GO" id="GO:0003677">
    <property type="term" value="F:DNA binding"/>
    <property type="evidence" value="ECO:0007669"/>
    <property type="project" value="UniProtKB-KW"/>
</dbReference>
<feature type="domain" description="Tyr recombinase" evidence="4">
    <location>
        <begin position="377"/>
        <end position="585"/>
    </location>
</feature>
<evidence type="ECO:0000313" key="5">
    <source>
        <dbReference type="EMBL" id="QBI19639.1"/>
    </source>
</evidence>
<evidence type="ECO:0000259" key="4">
    <source>
        <dbReference type="PROSITE" id="PS51898"/>
    </source>
</evidence>
<evidence type="ECO:0000313" key="6">
    <source>
        <dbReference type="Proteomes" id="UP000291469"/>
    </source>
</evidence>
<name>A0A411YEJ8_9ACTN</name>